<dbReference type="SUPFAM" id="SSF51069">
    <property type="entry name" value="Carbonic anhydrase"/>
    <property type="match status" value="1"/>
</dbReference>
<reference evidence="5" key="1">
    <citation type="submission" date="2012-12" db="EMBL/GenBank/DDBJ databases">
        <authorList>
            <person name="Hellsten U."/>
            <person name="Grimwood J."/>
            <person name="Chapman J.A."/>
            <person name="Shapiro H."/>
            <person name="Aerts A."/>
            <person name="Otillar R.P."/>
            <person name="Terry A.Y."/>
            <person name="Boore J.L."/>
            <person name="Simakov O."/>
            <person name="Marletaz F."/>
            <person name="Cho S.-J."/>
            <person name="Edsinger-Gonzales E."/>
            <person name="Havlak P."/>
            <person name="Kuo D.-H."/>
            <person name="Larsson T."/>
            <person name="Lv J."/>
            <person name="Arendt D."/>
            <person name="Savage R."/>
            <person name="Osoegawa K."/>
            <person name="de Jong P."/>
            <person name="Lindberg D.R."/>
            <person name="Seaver E.C."/>
            <person name="Weisblat D.A."/>
            <person name="Putnam N.H."/>
            <person name="Grigoriev I.V."/>
            <person name="Rokhsar D.S."/>
        </authorList>
    </citation>
    <scope>NUCLEOTIDE SEQUENCE</scope>
</reference>
<dbReference type="OrthoDB" id="5978072at2759"/>
<evidence type="ECO:0000313" key="5">
    <source>
        <dbReference type="Proteomes" id="UP000015101"/>
    </source>
</evidence>
<dbReference type="Proteomes" id="UP000015101">
    <property type="component" value="Unassembled WGS sequence"/>
</dbReference>
<dbReference type="Pfam" id="PF00194">
    <property type="entry name" value="Carb_anhydrase"/>
    <property type="match status" value="1"/>
</dbReference>
<evidence type="ECO:0000259" key="2">
    <source>
        <dbReference type="PROSITE" id="PS51144"/>
    </source>
</evidence>
<name>T1G8A9_HELRO</name>
<dbReference type="InParanoid" id="T1G8A9"/>
<proteinExistence type="inferred from homology"/>
<feature type="domain" description="Alpha-carbonic anhydrase" evidence="2">
    <location>
        <begin position="8"/>
        <end position="274"/>
    </location>
</feature>
<evidence type="ECO:0000256" key="1">
    <source>
        <dbReference type="ARBA" id="ARBA00010718"/>
    </source>
</evidence>
<comment type="similarity">
    <text evidence="1">Belongs to the alpha-carbonic anhydrase family.</text>
</comment>
<organism evidence="4 5">
    <name type="scientific">Helobdella robusta</name>
    <name type="common">Californian leech</name>
    <dbReference type="NCBI Taxonomy" id="6412"/>
    <lineage>
        <taxon>Eukaryota</taxon>
        <taxon>Metazoa</taxon>
        <taxon>Spiralia</taxon>
        <taxon>Lophotrochozoa</taxon>
        <taxon>Annelida</taxon>
        <taxon>Clitellata</taxon>
        <taxon>Hirudinea</taxon>
        <taxon>Rhynchobdellida</taxon>
        <taxon>Glossiphoniidae</taxon>
        <taxon>Helobdella</taxon>
    </lineage>
</organism>
<evidence type="ECO:0000313" key="3">
    <source>
        <dbReference type="EMBL" id="ESO10317.1"/>
    </source>
</evidence>
<dbReference type="PANTHER" id="PTHR18952:SF208">
    <property type="entry name" value="CARBONIC ANHYDRASE XA-RELATED"/>
    <property type="match status" value="1"/>
</dbReference>
<dbReference type="PROSITE" id="PS51144">
    <property type="entry name" value="ALPHA_CA_2"/>
    <property type="match status" value="1"/>
</dbReference>
<dbReference type="InterPro" id="IPR036398">
    <property type="entry name" value="CA_dom_sf"/>
</dbReference>
<gene>
    <name evidence="4" type="primary">20217306</name>
    <name evidence="3" type="ORF">HELRODRAFT_91961</name>
</gene>
<protein>
    <recommendedName>
        <fullName evidence="2">Alpha-carbonic anhydrase domain-containing protein</fullName>
    </recommendedName>
</protein>
<evidence type="ECO:0000313" key="4">
    <source>
        <dbReference type="EnsemblMetazoa" id="HelroP91961"/>
    </source>
</evidence>
<dbReference type="HOGENOM" id="CLU_039326_7_1_1"/>
<dbReference type="EMBL" id="AMQM01008985">
    <property type="status" value="NOT_ANNOTATED_CDS"/>
    <property type="molecule type" value="Genomic_DNA"/>
</dbReference>
<dbReference type="InterPro" id="IPR001148">
    <property type="entry name" value="CA_dom"/>
</dbReference>
<dbReference type="InterPro" id="IPR023561">
    <property type="entry name" value="Carbonic_anhydrase_a-class"/>
</dbReference>
<dbReference type="GO" id="GO:0016836">
    <property type="term" value="F:hydro-lyase activity"/>
    <property type="evidence" value="ECO:0000318"/>
    <property type="project" value="GO_Central"/>
</dbReference>
<dbReference type="eggNOG" id="KOG0382">
    <property type="taxonomic scope" value="Eukaryota"/>
</dbReference>
<dbReference type="SMART" id="SM01057">
    <property type="entry name" value="Carb_anhydrase"/>
    <property type="match status" value="1"/>
</dbReference>
<dbReference type="EnsemblMetazoa" id="HelroT91961">
    <property type="protein sequence ID" value="HelroP91961"/>
    <property type="gene ID" value="HelroG91961"/>
</dbReference>
<dbReference type="GO" id="GO:0008270">
    <property type="term" value="F:zinc ion binding"/>
    <property type="evidence" value="ECO:0007669"/>
    <property type="project" value="InterPro"/>
</dbReference>
<dbReference type="EMBL" id="KB095895">
    <property type="protein sequence ID" value="ESO10317.1"/>
    <property type="molecule type" value="Genomic_DNA"/>
</dbReference>
<dbReference type="PANTHER" id="PTHR18952">
    <property type="entry name" value="CARBONIC ANHYDRASE"/>
    <property type="match status" value="1"/>
</dbReference>
<dbReference type="STRING" id="6412.T1G8A9"/>
<reference evidence="4" key="3">
    <citation type="submission" date="2015-06" db="UniProtKB">
        <authorList>
            <consortium name="EnsemblMetazoa"/>
        </authorList>
    </citation>
    <scope>IDENTIFICATION</scope>
</reference>
<dbReference type="AlphaFoldDB" id="T1G8A9"/>
<keyword evidence="5" id="KW-1185">Reference proteome</keyword>
<reference evidence="3 5" key="2">
    <citation type="journal article" date="2013" name="Nature">
        <title>Insights into bilaterian evolution from three spiralian genomes.</title>
        <authorList>
            <person name="Simakov O."/>
            <person name="Marletaz F."/>
            <person name="Cho S.J."/>
            <person name="Edsinger-Gonzales E."/>
            <person name="Havlak P."/>
            <person name="Hellsten U."/>
            <person name="Kuo D.H."/>
            <person name="Larsson T."/>
            <person name="Lv J."/>
            <person name="Arendt D."/>
            <person name="Savage R."/>
            <person name="Osoegawa K."/>
            <person name="de Jong P."/>
            <person name="Grimwood J."/>
            <person name="Chapman J.A."/>
            <person name="Shapiro H."/>
            <person name="Aerts A."/>
            <person name="Otillar R.P."/>
            <person name="Terry A.Y."/>
            <person name="Boore J.L."/>
            <person name="Grigoriev I.V."/>
            <person name="Lindberg D.R."/>
            <person name="Seaver E.C."/>
            <person name="Weisblat D.A."/>
            <person name="Putnam N.H."/>
            <person name="Rokhsar D.S."/>
        </authorList>
    </citation>
    <scope>NUCLEOTIDE SEQUENCE</scope>
</reference>
<dbReference type="Gene3D" id="3.10.200.10">
    <property type="entry name" value="Alpha carbonic anhydrase"/>
    <property type="match status" value="1"/>
</dbReference>
<dbReference type="GO" id="GO:0004089">
    <property type="term" value="F:carbonate dehydratase activity"/>
    <property type="evidence" value="ECO:0007669"/>
    <property type="project" value="InterPro"/>
</dbReference>
<dbReference type="KEGG" id="hro:HELRODRAFT_91961"/>
<dbReference type="CTD" id="20217306"/>
<dbReference type="RefSeq" id="XP_009011613.1">
    <property type="nucleotide sequence ID" value="XM_009013365.1"/>
</dbReference>
<sequence length="287" mass="32684">VFTTQWSQWWAYSGISGPEFWGNINPEWYICNRGKHQSPISIDPSQLLFDPNLKPFKIDKHKHITGHLINNGRFLTIAIDVSTIANYINISGGPLAYYYRASNILIYFSKEVDQHGSEHRITGMNFSAEIQILGYNSELYDNATYSMNASNGNVGIALLLSVTDTPNHNLSPIIDALDNVMFKGRPLNVTIRMPLGALIPPTMDYMTYEGSFTHPNCFETVTWIIPNKPLYIGKEQFKAFQKLYDGEPGNVRLPLYNNARPTTPLNNRPIRTNIRLKSEVRRRMRVG</sequence>
<dbReference type="OMA" id="HYTECSV"/>
<accession>T1G8A9</accession>
<dbReference type="GeneID" id="20217306"/>